<dbReference type="EMBL" id="APAU02000042">
    <property type="protein sequence ID" value="EUB59583.1"/>
    <property type="molecule type" value="Genomic_DNA"/>
</dbReference>
<evidence type="ECO:0000256" key="1">
    <source>
        <dbReference type="ARBA" id="ARBA00010552"/>
    </source>
</evidence>
<dbReference type="SUPFAM" id="SSF55298">
    <property type="entry name" value="YjgF-like"/>
    <property type="match status" value="1"/>
</dbReference>
<dbReference type="RefSeq" id="XP_024350779.1">
    <property type="nucleotide sequence ID" value="XM_024494859.1"/>
</dbReference>
<dbReference type="InterPro" id="IPR035959">
    <property type="entry name" value="RutC-like_sf"/>
</dbReference>
<dbReference type="Proteomes" id="UP000019149">
    <property type="component" value="Unassembled WGS sequence"/>
</dbReference>
<evidence type="ECO:0000313" key="2">
    <source>
        <dbReference type="EMBL" id="EUB59583.1"/>
    </source>
</evidence>
<dbReference type="GO" id="GO:0005739">
    <property type="term" value="C:mitochondrion"/>
    <property type="evidence" value="ECO:0007669"/>
    <property type="project" value="TreeGrafter"/>
</dbReference>
<dbReference type="Pfam" id="PF01042">
    <property type="entry name" value="Ribonuc_L-PSP"/>
    <property type="match status" value="1"/>
</dbReference>
<dbReference type="KEGG" id="egl:EGR_05610"/>
<accession>W6UEU6</accession>
<dbReference type="Gene3D" id="3.30.1330.40">
    <property type="entry name" value="RutC-like"/>
    <property type="match status" value="1"/>
</dbReference>
<dbReference type="GO" id="GO:0019239">
    <property type="term" value="F:deaminase activity"/>
    <property type="evidence" value="ECO:0007669"/>
    <property type="project" value="TreeGrafter"/>
</dbReference>
<dbReference type="InterPro" id="IPR006175">
    <property type="entry name" value="YjgF/YER057c/UK114"/>
</dbReference>
<keyword evidence="3" id="KW-1185">Reference proteome</keyword>
<organism evidence="2 3">
    <name type="scientific">Echinococcus granulosus</name>
    <name type="common">Hydatid tapeworm</name>
    <dbReference type="NCBI Taxonomy" id="6210"/>
    <lineage>
        <taxon>Eukaryota</taxon>
        <taxon>Metazoa</taxon>
        <taxon>Spiralia</taxon>
        <taxon>Lophotrochozoa</taxon>
        <taxon>Platyhelminthes</taxon>
        <taxon>Cestoda</taxon>
        <taxon>Eucestoda</taxon>
        <taxon>Cyclophyllidea</taxon>
        <taxon>Taeniidae</taxon>
        <taxon>Echinococcus</taxon>
        <taxon>Echinococcus granulosus group</taxon>
    </lineage>
</organism>
<dbReference type="OMA" id="GSYFKEP"/>
<proteinExistence type="inferred from homology"/>
<dbReference type="FunFam" id="3.30.1330.40:FF:000001">
    <property type="entry name" value="L-PSP family endoribonuclease"/>
    <property type="match status" value="1"/>
</dbReference>
<dbReference type="PANTHER" id="PTHR11803:SF39">
    <property type="entry name" value="2-IMINOBUTANOATE_2-IMINOPROPANOATE DEAMINASE"/>
    <property type="match status" value="1"/>
</dbReference>
<evidence type="ECO:0000313" key="3">
    <source>
        <dbReference type="Proteomes" id="UP000019149"/>
    </source>
</evidence>
<dbReference type="STRING" id="6210.W6UEU6"/>
<dbReference type="CTD" id="36341325"/>
<dbReference type="OrthoDB" id="309640at2759"/>
<comment type="similarity">
    <text evidence="1">Belongs to the RutC family.</text>
</comment>
<gene>
    <name evidence="2" type="ORF">EGR_05610</name>
</gene>
<dbReference type="GO" id="GO:0005829">
    <property type="term" value="C:cytosol"/>
    <property type="evidence" value="ECO:0007669"/>
    <property type="project" value="TreeGrafter"/>
</dbReference>
<protein>
    <submittedName>
        <fullName evidence="2">Uncharacterized protein</fullName>
    </submittedName>
</protein>
<dbReference type="GeneID" id="36341325"/>
<reference evidence="2 3" key="1">
    <citation type="journal article" date="2013" name="Nat. Genet.">
        <title>The genome of the hydatid tapeworm Echinococcus granulosus.</title>
        <authorList>
            <person name="Zheng H."/>
            <person name="Zhang W."/>
            <person name="Zhang L."/>
            <person name="Zhang Z."/>
            <person name="Li J."/>
            <person name="Lu G."/>
            <person name="Zhu Y."/>
            <person name="Wang Y."/>
            <person name="Huang Y."/>
            <person name="Liu J."/>
            <person name="Kang H."/>
            <person name="Chen J."/>
            <person name="Wang L."/>
            <person name="Chen A."/>
            <person name="Yu S."/>
            <person name="Gao Z."/>
            <person name="Jin L."/>
            <person name="Gu W."/>
            <person name="Wang Z."/>
            <person name="Zhao L."/>
            <person name="Shi B."/>
            <person name="Wen H."/>
            <person name="Lin R."/>
            <person name="Jones M.K."/>
            <person name="Brejova B."/>
            <person name="Vinar T."/>
            <person name="Zhao G."/>
            <person name="McManus D.P."/>
            <person name="Chen Z."/>
            <person name="Zhou Y."/>
            <person name="Wang S."/>
        </authorList>
    </citation>
    <scope>NUCLEOTIDE SEQUENCE [LARGE SCALE GENOMIC DNA]</scope>
</reference>
<dbReference type="NCBIfam" id="TIGR00004">
    <property type="entry name" value="Rid family detoxifying hydrolase"/>
    <property type="match status" value="1"/>
</dbReference>
<dbReference type="InterPro" id="IPR006056">
    <property type="entry name" value="RidA"/>
</dbReference>
<sequence length="136" mass="14858">MNLVRKVISCVMAPKAIGPYRKEIYSQAIFAAKTLYISGQLGINPETMEIAGPSVEQQTEQTLKNLSSIVKASGGQMKDIVKTTILLANMEDFATVNEIYAKYFTDPYPARVCYAVKALPKNALVGIEAIAVLDLQ</sequence>
<name>W6UEU6_ECHGR</name>
<dbReference type="PANTHER" id="PTHR11803">
    <property type="entry name" value="2-IMINOBUTANOATE/2-IMINOPROPANOATE DEAMINASE RIDA"/>
    <property type="match status" value="1"/>
</dbReference>
<dbReference type="AlphaFoldDB" id="W6UEU6"/>
<comment type="caution">
    <text evidence="2">The sequence shown here is derived from an EMBL/GenBank/DDBJ whole genome shotgun (WGS) entry which is preliminary data.</text>
</comment>
<dbReference type="CDD" id="cd00448">
    <property type="entry name" value="YjgF_YER057c_UK114_family"/>
    <property type="match status" value="1"/>
</dbReference>